<proteinExistence type="predicted"/>
<sequence>MVLLLSSKDVYVKREVKQVAANFHGRIAIWNHPTWGTANLVKDASCWQQDYEWRRDIAVVIKWLSRMSPYRWLSYRSGSNTQTTLEEKFLSQQPQASVVLYLPESPRWLVSKGKMIEAKQVLQKLRGRENVSELQTVKSCSFNPSHAKFLLLLSFTAEMALLVEGLAVGGDTSIEEYIIGPRGRKGANQTSWP</sequence>
<protein>
    <submittedName>
        <fullName evidence="5">Uncharacterized protein</fullName>
    </submittedName>
</protein>
<keyword evidence="4" id="KW-0472">Membrane</keyword>
<dbReference type="EMBL" id="JAUIZM010000001">
    <property type="protein sequence ID" value="KAK1402156.1"/>
    <property type="molecule type" value="Genomic_DNA"/>
</dbReference>
<dbReference type="AlphaFoldDB" id="A0AAD8JEB3"/>
<dbReference type="PANTHER" id="PTHR35130">
    <property type="entry name" value="MEDIATOR OF RNA POLYMERASE II TRANSCRIPTION SUBUNIT 16"/>
    <property type="match status" value="1"/>
</dbReference>
<evidence type="ECO:0000313" key="5">
    <source>
        <dbReference type="EMBL" id="KAK1402156.1"/>
    </source>
</evidence>
<dbReference type="InterPro" id="IPR038836">
    <property type="entry name" value="MED16"/>
</dbReference>
<comment type="caution">
    <text evidence="5">The sequence shown here is derived from an EMBL/GenBank/DDBJ whole genome shotgun (WGS) entry which is preliminary data.</text>
</comment>
<dbReference type="Proteomes" id="UP001237642">
    <property type="component" value="Unassembled WGS sequence"/>
</dbReference>
<gene>
    <name evidence="5" type="ORF">POM88_001761</name>
</gene>
<dbReference type="Pfam" id="PF00083">
    <property type="entry name" value="Sugar_tr"/>
    <property type="match status" value="1"/>
</dbReference>
<keyword evidence="3" id="KW-1133">Transmembrane helix</keyword>
<evidence type="ECO:0000256" key="4">
    <source>
        <dbReference type="ARBA" id="ARBA00023136"/>
    </source>
</evidence>
<keyword evidence="2" id="KW-0812">Transmembrane</keyword>
<reference evidence="5" key="2">
    <citation type="submission" date="2023-05" db="EMBL/GenBank/DDBJ databases">
        <authorList>
            <person name="Schelkunov M.I."/>
        </authorList>
    </citation>
    <scope>NUCLEOTIDE SEQUENCE</scope>
    <source>
        <strain evidence="5">Hsosn_3</strain>
        <tissue evidence="5">Leaf</tissue>
    </source>
</reference>
<evidence type="ECO:0000256" key="3">
    <source>
        <dbReference type="ARBA" id="ARBA00022989"/>
    </source>
</evidence>
<dbReference type="InterPro" id="IPR005828">
    <property type="entry name" value="MFS_sugar_transport-like"/>
</dbReference>
<reference evidence="5" key="1">
    <citation type="submission" date="2023-02" db="EMBL/GenBank/DDBJ databases">
        <title>Genome of toxic invasive species Heracleum sosnowskyi carries increased number of genes despite the absence of recent whole-genome duplications.</title>
        <authorList>
            <person name="Schelkunov M."/>
            <person name="Shtratnikova V."/>
            <person name="Makarenko M."/>
            <person name="Klepikova A."/>
            <person name="Omelchenko D."/>
            <person name="Novikova G."/>
            <person name="Obukhova E."/>
            <person name="Bogdanov V."/>
            <person name="Penin A."/>
            <person name="Logacheva M."/>
        </authorList>
    </citation>
    <scope>NUCLEOTIDE SEQUENCE</scope>
    <source>
        <strain evidence="5">Hsosn_3</strain>
        <tissue evidence="5">Leaf</tissue>
    </source>
</reference>
<dbReference type="GO" id="GO:0006355">
    <property type="term" value="P:regulation of DNA-templated transcription"/>
    <property type="evidence" value="ECO:0007669"/>
    <property type="project" value="InterPro"/>
</dbReference>
<evidence type="ECO:0000313" key="6">
    <source>
        <dbReference type="Proteomes" id="UP001237642"/>
    </source>
</evidence>
<dbReference type="GO" id="GO:0016592">
    <property type="term" value="C:mediator complex"/>
    <property type="evidence" value="ECO:0007669"/>
    <property type="project" value="InterPro"/>
</dbReference>
<dbReference type="Gene3D" id="1.10.286.90">
    <property type="entry name" value="MFS transporter, transmembrane helix TM10b"/>
    <property type="match status" value="1"/>
</dbReference>
<evidence type="ECO:0000256" key="1">
    <source>
        <dbReference type="ARBA" id="ARBA00004370"/>
    </source>
</evidence>
<dbReference type="GO" id="GO:0022857">
    <property type="term" value="F:transmembrane transporter activity"/>
    <property type="evidence" value="ECO:0007669"/>
    <property type="project" value="InterPro"/>
</dbReference>
<dbReference type="PANTHER" id="PTHR35130:SF1">
    <property type="entry name" value="MEDIATOR OF RNA POLYMERASE II TRANSCRIPTION SUBUNIT 16"/>
    <property type="match status" value="1"/>
</dbReference>
<keyword evidence="6" id="KW-1185">Reference proteome</keyword>
<dbReference type="GO" id="GO:0016020">
    <property type="term" value="C:membrane"/>
    <property type="evidence" value="ECO:0007669"/>
    <property type="project" value="UniProtKB-SubCell"/>
</dbReference>
<comment type="subcellular location">
    <subcellularLocation>
        <location evidence="1">Membrane</location>
    </subcellularLocation>
</comment>
<organism evidence="5 6">
    <name type="scientific">Heracleum sosnowskyi</name>
    <dbReference type="NCBI Taxonomy" id="360622"/>
    <lineage>
        <taxon>Eukaryota</taxon>
        <taxon>Viridiplantae</taxon>
        <taxon>Streptophyta</taxon>
        <taxon>Embryophyta</taxon>
        <taxon>Tracheophyta</taxon>
        <taxon>Spermatophyta</taxon>
        <taxon>Magnoliopsida</taxon>
        <taxon>eudicotyledons</taxon>
        <taxon>Gunneridae</taxon>
        <taxon>Pentapetalae</taxon>
        <taxon>asterids</taxon>
        <taxon>campanulids</taxon>
        <taxon>Apiales</taxon>
        <taxon>Apiaceae</taxon>
        <taxon>Apioideae</taxon>
        <taxon>apioid superclade</taxon>
        <taxon>Tordylieae</taxon>
        <taxon>Tordyliinae</taxon>
        <taxon>Heracleum</taxon>
    </lineage>
</organism>
<evidence type="ECO:0000256" key="2">
    <source>
        <dbReference type="ARBA" id="ARBA00022692"/>
    </source>
</evidence>
<name>A0AAD8JEB3_9APIA</name>
<accession>A0AAD8JEB3</accession>